<proteinExistence type="predicted"/>
<organism evidence="1 2">
    <name type="scientific">Janthinobacterium lividum</name>
    <dbReference type="NCBI Taxonomy" id="29581"/>
    <lineage>
        <taxon>Bacteria</taxon>
        <taxon>Pseudomonadati</taxon>
        <taxon>Pseudomonadota</taxon>
        <taxon>Betaproteobacteria</taxon>
        <taxon>Burkholderiales</taxon>
        <taxon>Oxalobacteraceae</taxon>
        <taxon>Janthinobacterium</taxon>
    </lineage>
</organism>
<comment type="caution">
    <text evidence="1">The sequence shown here is derived from an EMBL/GenBank/DDBJ whole genome shotgun (WGS) entry which is preliminary data.</text>
</comment>
<dbReference type="PANTHER" id="PTHR35175">
    <property type="entry name" value="DUF1289 DOMAIN-CONTAINING PROTEIN"/>
    <property type="match status" value="1"/>
</dbReference>
<accession>A0AB38CE01</accession>
<dbReference type="RefSeq" id="WP_223278955.1">
    <property type="nucleotide sequence ID" value="NZ_FPKH01000006.1"/>
</dbReference>
<evidence type="ECO:0000313" key="1">
    <source>
        <dbReference type="EMBL" id="SFY14149.1"/>
    </source>
</evidence>
<evidence type="ECO:0008006" key="3">
    <source>
        <dbReference type="Google" id="ProtNLM"/>
    </source>
</evidence>
<evidence type="ECO:0000313" key="2">
    <source>
        <dbReference type="Proteomes" id="UP000182489"/>
    </source>
</evidence>
<protein>
    <recommendedName>
        <fullName evidence="3">DUF1289 domain-containing protein</fullName>
    </recommendedName>
</protein>
<dbReference type="EMBL" id="FPKH01000006">
    <property type="protein sequence ID" value="SFY14149.1"/>
    <property type="molecule type" value="Genomic_DNA"/>
</dbReference>
<dbReference type="AlphaFoldDB" id="A0AB38CE01"/>
<dbReference type="PANTHER" id="PTHR35175:SF2">
    <property type="entry name" value="DUF1289 DOMAIN-CONTAINING PROTEIN"/>
    <property type="match status" value="1"/>
</dbReference>
<dbReference type="Proteomes" id="UP000182489">
    <property type="component" value="Unassembled WGS sequence"/>
</dbReference>
<dbReference type="Pfam" id="PF06945">
    <property type="entry name" value="DUF1289"/>
    <property type="match status" value="1"/>
</dbReference>
<name>A0AB38CE01_9BURK</name>
<sequence length="77" mass="8469">MMVANPPPPAVPLPLPSPVPSPCVSLCKMNRNSGLCEGCLRTLDEIIAWSKADDDFKRAVWAELPGRESLLDFEPDY</sequence>
<gene>
    <name evidence="1" type="ORF">SAMN03097694_4736</name>
</gene>
<reference evidence="1 2" key="1">
    <citation type="submission" date="2016-11" db="EMBL/GenBank/DDBJ databases">
        <authorList>
            <person name="Varghese N."/>
            <person name="Submissions S."/>
        </authorList>
    </citation>
    <scope>NUCLEOTIDE SEQUENCE [LARGE SCALE GENOMIC DNA]</scope>
    <source>
        <strain evidence="1 2">NFR18</strain>
    </source>
</reference>
<dbReference type="InterPro" id="IPR010710">
    <property type="entry name" value="DUF1289"/>
</dbReference>